<sequence length="467" mass="52267">MSLAIKINGQLVDINAKLPTTIDLINPHLLYDLIPESTIKLPNMPYSPRNQKVFGYWDEPTSGGAVPEYLFEYIFGGELIKEGILALKEASQKNGYVGDTKEEFTKFFGDYQDKLLTEITELGSLPFSTASIVFNDAYCLPTIVNTTFYADKGSSIGYGGKVNDFVGGQYIGSPLVPMFFVKWVIQKIAGITNTTITGDFLDHPAYSQLILFNLRAMDGAGTVTVSQHLPELTVEQFFLELRKLSNLKFNFNPVQKSLEINFWENDLQQPAVVDWSDKGLIGEIKVPESNTRIQLGYKLDPADALTKDKPVELSDYITPEYTGQMYSGVAKVISEFSTTLVNAETGLAEVRQEGVTEQFAQLTKKVAPKLLFWHGLQDGYPKALPSWGNYTLYWNGPSGLKANHWSKLEQMRANQFYLKKELILNEVDLAKLDFSKKVYLNGVEYLIAQLSGEMPITKPFSMLLVGT</sequence>
<gene>
    <name evidence="1" type="ORF">QM524_10435</name>
</gene>
<dbReference type="RefSeq" id="WP_283344533.1">
    <property type="nucleotide sequence ID" value="NZ_JASHIF010000008.1"/>
</dbReference>
<organism evidence="1 2">
    <name type="scientific">Flectobacillus roseus</name>
    <dbReference type="NCBI Taxonomy" id="502259"/>
    <lineage>
        <taxon>Bacteria</taxon>
        <taxon>Pseudomonadati</taxon>
        <taxon>Bacteroidota</taxon>
        <taxon>Cytophagia</taxon>
        <taxon>Cytophagales</taxon>
        <taxon>Flectobacillaceae</taxon>
        <taxon>Flectobacillus</taxon>
    </lineage>
</organism>
<reference evidence="1 2" key="1">
    <citation type="submission" date="2023-05" db="EMBL/GenBank/DDBJ databases">
        <title>Novel species of genus Flectobacillus isolated from stream in China.</title>
        <authorList>
            <person name="Lu H."/>
        </authorList>
    </citation>
    <scope>NUCLEOTIDE SEQUENCE [LARGE SCALE GENOMIC DNA]</scope>
    <source>
        <strain evidence="1 2">KCTC 42575</strain>
    </source>
</reference>
<evidence type="ECO:0000313" key="1">
    <source>
        <dbReference type="EMBL" id="MDI9859629.1"/>
    </source>
</evidence>
<protein>
    <submittedName>
        <fullName evidence="1">Uncharacterized protein</fullName>
    </submittedName>
</protein>
<comment type="caution">
    <text evidence="1">The sequence shown here is derived from an EMBL/GenBank/DDBJ whole genome shotgun (WGS) entry which is preliminary data.</text>
</comment>
<keyword evidence="2" id="KW-1185">Reference proteome</keyword>
<accession>A0ABT6Y825</accession>
<evidence type="ECO:0000313" key="2">
    <source>
        <dbReference type="Proteomes" id="UP001236507"/>
    </source>
</evidence>
<dbReference type="Proteomes" id="UP001236507">
    <property type="component" value="Unassembled WGS sequence"/>
</dbReference>
<dbReference type="EMBL" id="JASHIF010000008">
    <property type="protein sequence ID" value="MDI9859629.1"/>
    <property type="molecule type" value="Genomic_DNA"/>
</dbReference>
<proteinExistence type="predicted"/>
<name>A0ABT6Y825_9BACT</name>